<dbReference type="EMBL" id="JAMTCC010000071">
    <property type="protein sequence ID" value="MCT7947990.1"/>
    <property type="molecule type" value="Genomic_DNA"/>
</dbReference>
<dbReference type="Gene3D" id="3.30.160.390">
    <property type="entry name" value="Integrase, DNA-binding domain"/>
    <property type="match status" value="1"/>
</dbReference>
<organism evidence="1 2">
    <name type="scientific">Shewanella septentrionalis</name>
    <dbReference type="NCBI Taxonomy" id="2952223"/>
    <lineage>
        <taxon>Bacteria</taxon>
        <taxon>Pseudomonadati</taxon>
        <taxon>Pseudomonadota</taxon>
        <taxon>Gammaproteobacteria</taxon>
        <taxon>Alteromonadales</taxon>
        <taxon>Shewanellaceae</taxon>
        <taxon>Shewanella</taxon>
    </lineage>
</organism>
<dbReference type="AlphaFoldDB" id="A0A9X3B1W8"/>
<feature type="non-terminal residue" evidence="1">
    <location>
        <position position="89"/>
    </location>
</feature>
<keyword evidence="1" id="KW-0238">DNA-binding</keyword>
<evidence type="ECO:0000313" key="1">
    <source>
        <dbReference type="EMBL" id="MCT7947990.1"/>
    </source>
</evidence>
<accession>A0A9X3B1W8</accession>
<dbReference type="Proteomes" id="UP001155604">
    <property type="component" value="Unassembled WGS sequence"/>
</dbReference>
<sequence>MPSIKLQQSMIDNLPTPQKITVFYDKYFPAFFMRAYPSGIRCYYVRFQYQGLRQLHVIGNANDITLDDARLEARKQIDALRYGVVREPA</sequence>
<evidence type="ECO:0000313" key="2">
    <source>
        <dbReference type="Proteomes" id="UP001155604"/>
    </source>
</evidence>
<comment type="caution">
    <text evidence="1">The sequence shown here is derived from an EMBL/GenBank/DDBJ whole genome shotgun (WGS) entry which is preliminary data.</text>
</comment>
<name>A0A9X3B1W8_9GAMM</name>
<dbReference type="GO" id="GO:0003677">
    <property type="term" value="F:DNA binding"/>
    <property type="evidence" value="ECO:0007669"/>
    <property type="project" value="UniProtKB-KW"/>
</dbReference>
<proteinExistence type="predicted"/>
<gene>
    <name evidence="1" type="ORF">NE536_21840</name>
</gene>
<dbReference type="InterPro" id="IPR038488">
    <property type="entry name" value="Integrase_DNA-bd_sf"/>
</dbReference>
<keyword evidence="2" id="KW-1185">Reference proteome</keyword>
<reference evidence="1" key="1">
    <citation type="journal article" date="2023" name="Int. J. Syst. Evol. Microbiol.">
        <title>&lt;i&gt;Shewanella septentrionalis&lt;/i&gt; sp. nov. and &lt;i&gt;Shewanella holmiensis&lt;/i&gt; sp. nov., isolated from Baltic Sea water and sediments.</title>
        <authorList>
            <person name="Martin-Rodriguez A.J."/>
            <person name="Thorell K."/>
            <person name="Joffre E."/>
            <person name="Jensie-Markopoulos S."/>
            <person name="Moore E.R.B."/>
            <person name="Sjoling A."/>
        </authorList>
    </citation>
    <scope>NUCLEOTIDE SEQUENCE</scope>
    <source>
        <strain evidence="1">SP1W3</strain>
    </source>
</reference>
<dbReference type="RefSeq" id="WP_261274009.1">
    <property type="nucleotide sequence ID" value="NZ_JAMTCC010000071.1"/>
</dbReference>
<protein>
    <submittedName>
        <fullName evidence="1">Arm DNA-binding domain-containing protein</fullName>
    </submittedName>
</protein>